<dbReference type="EMBL" id="JACCKB010000106">
    <property type="protein sequence ID" value="NYZ69594.1"/>
    <property type="molecule type" value="Genomic_DNA"/>
</dbReference>
<proteinExistence type="predicted"/>
<comment type="caution">
    <text evidence="1">The sequence shown here is derived from an EMBL/GenBank/DDBJ whole genome shotgun (WGS) entry which is preliminary data.</text>
</comment>
<dbReference type="Proteomes" id="UP000569732">
    <property type="component" value="Unassembled WGS sequence"/>
</dbReference>
<dbReference type="AlphaFoldDB" id="A0A853IHT5"/>
<accession>A0A853IHT5</accession>
<gene>
    <name evidence="1" type="ORF">H0A36_26625</name>
</gene>
<name>A0A853IHT5_9GAMM</name>
<evidence type="ECO:0000313" key="2">
    <source>
        <dbReference type="Proteomes" id="UP000569732"/>
    </source>
</evidence>
<dbReference type="RefSeq" id="WP_180571576.1">
    <property type="nucleotide sequence ID" value="NZ_JACCKB010000106.1"/>
</dbReference>
<keyword evidence="2" id="KW-1185">Reference proteome</keyword>
<protein>
    <submittedName>
        <fullName evidence="1">Uncharacterized protein</fullName>
    </submittedName>
</protein>
<evidence type="ECO:0000313" key="1">
    <source>
        <dbReference type="EMBL" id="NYZ69594.1"/>
    </source>
</evidence>
<sequence length="179" mass="20735">MSFDHKAYILDYEGFSKELKPLIEQGLLNDNYSHIRQFILNNKSLIKDPYEGMSLSEDWEDMIETRDAHQYGDFALTKFYDPSQSHGFGDGWEEAQDILLDEDDCPYAPVLGDMLGAEDNFFDPGQMGSYFKSPDSVNKLFSFLSSLLAERPELQELFQSYFELVEQASRERKGLYITF</sequence>
<organism evidence="1 2">
    <name type="scientific">Spartinivicinus marinus</name>
    <dbReference type="NCBI Taxonomy" id="2994442"/>
    <lineage>
        <taxon>Bacteria</taxon>
        <taxon>Pseudomonadati</taxon>
        <taxon>Pseudomonadota</taxon>
        <taxon>Gammaproteobacteria</taxon>
        <taxon>Oceanospirillales</taxon>
        <taxon>Zooshikellaceae</taxon>
        <taxon>Spartinivicinus</taxon>
    </lineage>
</organism>
<reference evidence="1 2" key="1">
    <citation type="submission" date="2020-07" db="EMBL/GenBank/DDBJ databases">
        <title>Endozoicomonas sp. nov., isolated from sediment.</title>
        <authorList>
            <person name="Gu T."/>
        </authorList>
    </citation>
    <scope>NUCLEOTIDE SEQUENCE [LARGE SCALE GENOMIC DNA]</scope>
    <source>
        <strain evidence="1 2">SM1973</strain>
    </source>
</reference>